<dbReference type="InterPro" id="IPR018466">
    <property type="entry name" value="Kre9/Knh1-like_N"/>
</dbReference>
<name>A0A0U1M3U6_TALIS</name>
<dbReference type="Pfam" id="PF10342">
    <property type="entry name" value="Kre9_KNH"/>
    <property type="match status" value="1"/>
</dbReference>
<dbReference type="Proteomes" id="UP000054383">
    <property type="component" value="Unassembled WGS sequence"/>
</dbReference>
<dbReference type="PANTHER" id="PTHR40633">
    <property type="entry name" value="MATRIX PROTEIN, PUTATIVE (AFU_ORTHOLOGUE AFUA_8G05410)-RELATED"/>
    <property type="match status" value="1"/>
</dbReference>
<organism evidence="5 6">
    <name type="scientific">Talaromyces islandicus</name>
    <name type="common">Penicillium islandicum</name>
    <dbReference type="NCBI Taxonomy" id="28573"/>
    <lineage>
        <taxon>Eukaryota</taxon>
        <taxon>Fungi</taxon>
        <taxon>Dikarya</taxon>
        <taxon>Ascomycota</taxon>
        <taxon>Pezizomycotina</taxon>
        <taxon>Eurotiomycetes</taxon>
        <taxon>Eurotiomycetidae</taxon>
        <taxon>Eurotiales</taxon>
        <taxon>Trichocomaceae</taxon>
        <taxon>Talaromyces</taxon>
        <taxon>Talaromyces sect. Islandici</taxon>
    </lineage>
</organism>
<evidence type="ECO:0000256" key="1">
    <source>
        <dbReference type="ARBA" id="ARBA00022729"/>
    </source>
</evidence>
<evidence type="ECO:0000259" key="4">
    <source>
        <dbReference type="Pfam" id="PF10342"/>
    </source>
</evidence>
<dbReference type="OMA" id="ITWQAKP"/>
<evidence type="ECO:0000256" key="3">
    <source>
        <dbReference type="SAM" id="SignalP"/>
    </source>
</evidence>
<keyword evidence="1 3" id="KW-0732">Signal</keyword>
<dbReference type="PANTHER" id="PTHR40633:SF1">
    <property type="entry name" value="GPI ANCHORED SERINE-THREONINE RICH PROTEIN (AFU_ORTHOLOGUE AFUA_1G03630)"/>
    <property type="match status" value="1"/>
</dbReference>
<reference evidence="5 6" key="1">
    <citation type="submission" date="2015-04" db="EMBL/GenBank/DDBJ databases">
        <authorList>
            <person name="Syromyatnikov M.Y."/>
            <person name="Popov V.N."/>
        </authorList>
    </citation>
    <scope>NUCLEOTIDE SEQUENCE [LARGE SCALE GENOMIC DNA]</scope>
    <source>
        <strain evidence="5">WF-38-12</strain>
    </source>
</reference>
<evidence type="ECO:0000313" key="5">
    <source>
        <dbReference type="EMBL" id="CRG90237.1"/>
    </source>
</evidence>
<evidence type="ECO:0000256" key="2">
    <source>
        <dbReference type="SAM" id="MobiDB-lite"/>
    </source>
</evidence>
<proteinExistence type="predicted"/>
<protein>
    <recommendedName>
        <fullName evidence="4">Yeast cell wall synthesis Kre9/Knh1-like N-terminal domain-containing protein</fullName>
    </recommendedName>
</protein>
<evidence type="ECO:0000313" key="6">
    <source>
        <dbReference type="Proteomes" id="UP000054383"/>
    </source>
</evidence>
<feature type="signal peptide" evidence="3">
    <location>
        <begin position="1"/>
        <end position="16"/>
    </location>
</feature>
<dbReference type="InterPro" id="IPR052982">
    <property type="entry name" value="SRP1/TIP1-like"/>
</dbReference>
<accession>A0A0U1M3U6</accession>
<keyword evidence="6" id="KW-1185">Reference proteome</keyword>
<feature type="region of interest" description="Disordered" evidence="2">
    <location>
        <begin position="171"/>
        <end position="190"/>
    </location>
</feature>
<feature type="domain" description="Yeast cell wall synthesis Kre9/Knh1-like N-terminal" evidence="4">
    <location>
        <begin position="41"/>
        <end position="130"/>
    </location>
</feature>
<dbReference type="AlphaFoldDB" id="A0A0U1M3U6"/>
<feature type="compositionally biased region" description="Low complexity" evidence="2">
    <location>
        <begin position="171"/>
        <end position="181"/>
    </location>
</feature>
<dbReference type="STRING" id="28573.A0A0U1M3U6"/>
<dbReference type="OrthoDB" id="4094614at2759"/>
<sequence>MRFFAAAAGVIAVASAYTFPTPFENPAATGAAPSGNALVLPDTTHPVTLGKSFDITWDPTSAGPVALILCKGPSTDCEPTLTIAEKIPNSGKFSWVPFGLTPSADSSSGYGIMLVDYSDKSYQYTTQFGVLAGSKPKPAGPSGSASVVPSSTVVVPVTATTTFCPEATWTTSVGTTGLPGPTTTPTPKGPSPPLFTNGADHNMVSFGAVGAIAGLAAVLAF</sequence>
<gene>
    <name evidence="5" type="ORF">PISL3812_07280</name>
</gene>
<feature type="chain" id="PRO_5006711511" description="Yeast cell wall synthesis Kre9/Knh1-like N-terminal domain-containing protein" evidence="3">
    <location>
        <begin position="17"/>
        <end position="221"/>
    </location>
</feature>
<dbReference type="EMBL" id="CVMT01000007">
    <property type="protein sequence ID" value="CRG90237.1"/>
    <property type="molecule type" value="Genomic_DNA"/>
</dbReference>